<feature type="signal peptide" evidence="1">
    <location>
        <begin position="1"/>
        <end position="17"/>
    </location>
</feature>
<organism evidence="2 3">
    <name type="scientific">Cylicocyclus nassatus</name>
    <name type="common">Nematode worm</name>
    <dbReference type="NCBI Taxonomy" id="53992"/>
    <lineage>
        <taxon>Eukaryota</taxon>
        <taxon>Metazoa</taxon>
        <taxon>Ecdysozoa</taxon>
        <taxon>Nematoda</taxon>
        <taxon>Chromadorea</taxon>
        <taxon>Rhabditida</taxon>
        <taxon>Rhabditina</taxon>
        <taxon>Rhabditomorpha</taxon>
        <taxon>Strongyloidea</taxon>
        <taxon>Strongylidae</taxon>
        <taxon>Cylicocyclus</taxon>
    </lineage>
</organism>
<evidence type="ECO:0000313" key="2">
    <source>
        <dbReference type="EMBL" id="CAJ0598239.1"/>
    </source>
</evidence>
<dbReference type="Proteomes" id="UP001176961">
    <property type="component" value="Unassembled WGS sequence"/>
</dbReference>
<proteinExistence type="predicted"/>
<reference evidence="2" key="1">
    <citation type="submission" date="2023-07" db="EMBL/GenBank/DDBJ databases">
        <authorList>
            <consortium name="CYATHOMIX"/>
        </authorList>
    </citation>
    <scope>NUCLEOTIDE SEQUENCE</scope>
    <source>
        <strain evidence="2">N/A</strain>
    </source>
</reference>
<feature type="chain" id="PRO_5041259849" evidence="1">
    <location>
        <begin position="18"/>
        <end position="101"/>
    </location>
</feature>
<keyword evidence="3" id="KW-1185">Reference proteome</keyword>
<dbReference type="AlphaFoldDB" id="A0AA36GTY9"/>
<protein>
    <submittedName>
        <fullName evidence="2">Uncharacterized protein</fullName>
    </submittedName>
</protein>
<accession>A0AA36GTY9</accession>
<evidence type="ECO:0000256" key="1">
    <source>
        <dbReference type="SAM" id="SignalP"/>
    </source>
</evidence>
<name>A0AA36GTY9_CYLNA</name>
<dbReference type="EMBL" id="CATQJL010000223">
    <property type="protein sequence ID" value="CAJ0598239.1"/>
    <property type="molecule type" value="Genomic_DNA"/>
</dbReference>
<comment type="caution">
    <text evidence="2">The sequence shown here is derived from an EMBL/GenBank/DDBJ whole genome shotgun (WGS) entry which is preliminary data.</text>
</comment>
<keyword evidence="1" id="KW-0732">Signal</keyword>
<sequence>MIELLIAILSLSNAASAWNTSDVLNVTELFMEFSLVEANNSATEVGLSKERKALEMLWLFFEGVLDDREFVKNVSRKDIEEVIWTTEARNDEEVILYAFLT</sequence>
<evidence type="ECO:0000313" key="3">
    <source>
        <dbReference type="Proteomes" id="UP001176961"/>
    </source>
</evidence>
<gene>
    <name evidence="2" type="ORF">CYNAS_LOCUS10222</name>
</gene>